<dbReference type="AlphaFoldDB" id="X1NZX2"/>
<proteinExistence type="predicted"/>
<feature type="region of interest" description="Disordered" evidence="1">
    <location>
        <begin position="1"/>
        <end position="43"/>
    </location>
</feature>
<comment type="caution">
    <text evidence="2">The sequence shown here is derived from an EMBL/GenBank/DDBJ whole genome shotgun (WGS) entry which is preliminary data.</text>
</comment>
<sequence length="136" mass="15718">MPKSHSNDTYVNHTNLNNVNKTNGEEVVENSREAKKEKKAENKEAINDIRKKIRESLKEKDRGSFPELNNLGKENIPEESCFKESKIAECPSIKRRSTEKELLAKEITEELNDDHSLGAFRSIVDKISEQQIRIFF</sequence>
<evidence type="ECO:0000313" key="2">
    <source>
        <dbReference type="EMBL" id="GAI49168.1"/>
    </source>
</evidence>
<accession>X1NZX2</accession>
<feature type="compositionally biased region" description="Low complexity" evidence="1">
    <location>
        <begin position="11"/>
        <end position="22"/>
    </location>
</feature>
<name>X1NZX2_9ZZZZ</name>
<feature type="non-terminal residue" evidence="2">
    <location>
        <position position="136"/>
    </location>
</feature>
<gene>
    <name evidence="2" type="ORF">S06H3_62543</name>
</gene>
<evidence type="ECO:0000256" key="1">
    <source>
        <dbReference type="SAM" id="MobiDB-lite"/>
    </source>
</evidence>
<reference evidence="2" key="1">
    <citation type="journal article" date="2014" name="Front. Microbiol.">
        <title>High frequency of phylogenetically diverse reductive dehalogenase-homologous genes in deep subseafloor sedimentary metagenomes.</title>
        <authorList>
            <person name="Kawai M."/>
            <person name="Futagami T."/>
            <person name="Toyoda A."/>
            <person name="Takaki Y."/>
            <person name="Nishi S."/>
            <person name="Hori S."/>
            <person name="Arai W."/>
            <person name="Tsubouchi T."/>
            <person name="Morono Y."/>
            <person name="Uchiyama I."/>
            <person name="Ito T."/>
            <person name="Fujiyama A."/>
            <person name="Inagaki F."/>
            <person name="Takami H."/>
        </authorList>
    </citation>
    <scope>NUCLEOTIDE SEQUENCE</scope>
    <source>
        <strain evidence="2">Expedition CK06-06</strain>
    </source>
</reference>
<organism evidence="2">
    <name type="scientific">marine sediment metagenome</name>
    <dbReference type="NCBI Taxonomy" id="412755"/>
    <lineage>
        <taxon>unclassified sequences</taxon>
        <taxon>metagenomes</taxon>
        <taxon>ecological metagenomes</taxon>
    </lineage>
</organism>
<feature type="compositionally biased region" description="Basic and acidic residues" evidence="1">
    <location>
        <begin position="29"/>
        <end position="43"/>
    </location>
</feature>
<dbReference type="EMBL" id="BARV01041270">
    <property type="protein sequence ID" value="GAI49168.1"/>
    <property type="molecule type" value="Genomic_DNA"/>
</dbReference>
<protein>
    <submittedName>
        <fullName evidence="2">Uncharacterized protein</fullName>
    </submittedName>
</protein>